<proteinExistence type="predicted"/>
<evidence type="ECO:0000313" key="1">
    <source>
        <dbReference type="EMBL" id="CAI7992382.1"/>
    </source>
</evidence>
<dbReference type="AlphaFoldDB" id="A0AA35VZL2"/>
<dbReference type="EMBL" id="CASHTH010000144">
    <property type="protein sequence ID" value="CAI7992382.1"/>
    <property type="molecule type" value="Genomic_DNA"/>
</dbReference>
<sequence length="66" mass="7343">MPSYSDLAAIVNTSQGDYPIWVGWNIIDELGERVNSVLDISTAYIITDEGVHRQARARSSRLKPPV</sequence>
<organism evidence="1 2">
    <name type="scientific">Geodia barretti</name>
    <name type="common">Barrett's horny sponge</name>
    <dbReference type="NCBI Taxonomy" id="519541"/>
    <lineage>
        <taxon>Eukaryota</taxon>
        <taxon>Metazoa</taxon>
        <taxon>Porifera</taxon>
        <taxon>Demospongiae</taxon>
        <taxon>Heteroscleromorpha</taxon>
        <taxon>Tetractinellida</taxon>
        <taxon>Astrophorina</taxon>
        <taxon>Geodiidae</taxon>
        <taxon>Geodia</taxon>
    </lineage>
</organism>
<dbReference type="Proteomes" id="UP001174909">
    <property type="component" value="Unassembled WGS sequence"/>
</dbReference>
<accession>A0AA35VZL2</accession>
<gene>
    <name evidence="1" type="ORF">GBAR_LOCUS975</name>
</gene>
<keyword evidence="2" id="KW-1185">Reference proteome</keyword>
<protein>
    <submittedName>
        <fullName evidence="1">Uncharacterized protein</fullName>
    </submittedName>
</protein>
<name>A0AA35VZL2_GEOBA</name>
<evidence type="ECO:0000313" key="2">
    <source>
        <dbReference type="Proteomes" id="UP001174909"/>
    </source>
</evidence>
<comment type="caution">
    <text evidence="1">The sequence shown here is derived from an EMBL/GenBank/DDBJ whole genome shotgun (WGS) entry which is preliminary data.</text>
</comment>
<reference evidence="1" key="1">
    <citation type="submission" date="2023-03" db="EMBL/GenBank/DDBJ databases">
        <authorList>
            <person name="Steffen K."/>
            <person name="Cardenas P."/>
        </authorList>
    </citation>
    <scope>NUCLEOTIDE SEQUENCE</scope>
</reference>